<organism evidence="2 3">
    <name type="scientific">Lentilactobacillus parakefiri</name>
    <dbReference type="NCBI Taxonomy" id="152332"/>
    <lineage>
        <taxon>Bacteria</taxon>
        <taxon>Bacillati</taxon>
        <taxon>Bacillota</taxon>
        <taxon>Bacilli</taxon>
        <taxon>Lactobacillales</taxon>
        <taxon>Lactobacillaceae</taxon>
        <taxon>Lentilactobacillus</taxon>
    </lineage>
</organism>
<dbReference type="InterPro" id="IPR021697">
    <property type="entry name" value="DUF3278"/>
</dbReference>
<dbReference type="RefSeq" id="WP_095355107.1">
    <property type="nucleotide sequence ID" value="NZ_NCXI01000093.1"/>
</dbReference>
<reference evidence="2 3" key="1">
    <citation type="submission" date="2017-04" db="EMBL/GenBank/DDBJ databases">
        <title>Kefir bacterial isolates.</title>
        <authorList>
            <person name="Kim Y."/>
            <person name="Blasche S."/>
            <person name="Patil K.R."/>
        </authorList>
    </citation>
    <scope>NUCLEOTIDE SEQUENCE [LARGE SCALE GENOMIC DNA]</scope>
    <source>
        <strain evidence="2 3">OG2</strain>
    </source>
</reference>
<keyword evidence="1" id="KW-0472">Membrane</keyword>
<evidence type="ECO:0000313" key="2">
    <source>
        <dbReference type="EMBL" id="PAK78485.1"/>
    </source>
</evidence>
<feature type="transmembrane region" description="Helical" evidence="1">
    <location>
        <begin position="63"/>
        <end position="88"/>
    </location>
</feature>
<protein>
    <recommendedName>
        <fullName evidence="4">DUF3278 domain-containing protein</fullName>
    </recommendedName>
</protein>
<feature type="transmembrane region" description="Helical" evidence="1">
    <location>
        <begin position="109"/>
        <end position="127"/>
    </location>
</feature>
<keyword evidence="1" id="KW-0812">Transmembrane</keyword>
<evidence type="ECO:0000256" key="1">
    <source>
        <dbReference type="SAM" id="Phobius"/>
    </source>
</evidence>
<accession>A0A269XZ03</accession>
<dbReference type="Pfam" id="PF11683">
    <property type="entry name" value="DUF3278"/>
    <property type="match status" value="1"/>
</dbReference>
<gene>
    <name evidence="2" type="ORF">B8W98_10055</name>
</gene>
<evidence type="ECO:0008006" key="4">
    <source>
        <dbReference type="Google" id="ProtNLM"/>
    </source>
</evidence>
<sequence length="177" mass="20202">MKVKESFGSRLLMHWFGVKRPFDEYKHQQIGRIGTNAYMILAVYLFVSSIVAIFVGQKDPEEVLMWLVMINIVMVGFVVNIYILVAMMRAHIATREIRATSRRQVIGKAVLKGIGLAIYFGVFMLFADVLIDWHFDDTSPVKTIENVAVIWSDARSGLFFGTAIAIYEILTTKIYKE</sequence>
<comment type="caution">
    <text evidence="2">The sequence shown here is derived from an EMBL/GenBank/DDBJ whole genome shotgun (WGS) entry which is preliminary data.</text>
</comment>
<proteinExistence type="predicted"/>
<dbReference type="Proteomes" id="UP000216802">
    <property type="component" value="Unassembled WGS sequence"/>
</dbReference>
<dbReference type="AlphaFoldDB" id="A0A269XZ03"/>
<feature type="transmembrane region" description="Helical" evidence="1">
    <location>
        <begin position="36"/>
        <end position="57"/>
    </location>
</feature>
<dbReference type="EMBL" id="NCXI01000093">
    <property type="protein sequence ID" value="PAK78485.1"/>
    <property type="molecule type" value="Genomic_DNA"/>
</dbReference>
<keyword evidence="1" id="KW-1133">Transmembrane helix</keyword>
<evidence type="ECO:0000313" key="3">
    <source>
        <dbReference type="Proteomes" id="UP000216802"/>
    </source>
</evidence>
<name>A0A269XZ03_9LACO</name>